<protein>
    <submittedName>
        <fullName evidence="3">Response regulator</fullName>
    </submittedName>
</protein>
<organism evidence="3 4">
    <name type="scientific">Imperialibacter roseus</name>
    <dbReference type="NCBI Taxonomy" id="1324217"/>
    <lineage>
        <taxon>Bacteria</taxon>
        <taxon>Pseudomonadati</taxon>
        <taxon>Bacteroidota</taxon>
        <taxon>Cytophagia</taxon>
        <taxon>Cytophagales</taxon>
        <taxon>Flammeovirgaceae</taxon>
        <taxon>Imperialibacter</taxon>
    </lineage>
</organism>
<accession>A0ABZ0IU41</accession>
<name>A0ABZ0IU41_9BACT</name>
<dbReference type="Proteomes" id="UP001302349">
    <property type="component" value="Chromosome"/>
</dbReference>
<dbReference type="PANTHER" id="PTHR44520:SF2">
    <property type="entry name" value="RESPONSE REGULATOR RCP1"/>
    <property type="match status" value="1"/>
</dbReference>
<keyword evidence="4" id="KW-1185">Reference proteome</keyword>
<dbReference type="EMBL" id="CP136051">
    <property type="protein sequence ID" value="WOK07132.1"/>
    <property type="molecule type" value="Genomic_DNA"/>
</dbReference>
<dbReference type="RefSeq" id="WP_317489819.1">
    <property type="nucleotide sequence ID" value="NZ_CP136051.1"/>
</dbReference>
<feature type="domain" description="Response regulatory" evidence="2">
    <location>
        <begin position="3"/>
        <end position="129"/>
    </location>
</feature>
<keyword evidence="1" id="KW-0597">Phosphoprotein</keyword>
<evidence type="ECO:0000313" key="3">
    <source>
        <dbReference type="EMBL" id="WOK07132.1"/>
    </source>
</evidence>
<evidence type="ECO:0000256" key="1">
    <source>
        <dbReference type="PROSITE-ProRule" id="PRU00169"/>
    </source>
</evidence>
<dbReference type="InterPro" id="IPR001789">
    <property type="entry name" value="Sig_transdc_resp-reg_receiver"/>
</dbReference>
<proteinExistence type="predicted"/>
<feature type="modified residue" description="4-aspartylphosphate" evidence="1">
    <location>
        <position position="59"/>
    </location>
</feature>
<dbReference type="SMART" id="SM00448">
    <property type="entry name" value="REC"/>
    <property type="match status" value="1"/>
</dbReference>
<dbReference type="Pfam" id="PF00072">
    <property type="entry name" value="Response_reg"/>
    <property type="match status" value="1"/>
</dbReference>
<reference evidence="3 4" key="1">
    <citation type="journal article" date="2023" name="Microbiol. Resour. Announc.">
        <title>Complete Genome Sequence of Imperialibacter roseus strain P4T.</title>
        <authorList>
            <person name="Tizabi D.R."/>
            <person name="Bachvaroff T."/>
            <person name="Hill R.T."/>
        </authorList>
    </citation>
    <scope>NUCLEOTIDE SEQUENCE [LARGE SCALE GENOMIC DNA]</scope>
    <source>
        <strain evidence="3 4">P4T</strain>
    </source>
</reference>
<dbReference type="PROSITE" id="PS50110">
    <property type="entry name" value="RESPONSE_REGULATORY"/>
    <property type="match status" value="1"/>
</dbReference>
<evidence type="ECO:0000313" key="4">
    <source>
        <dbReference type="Proteomes" id="UP001302349"/>
    </source>
</evidence>
<dbReference type="Gene3D" id="3.40.50.2300">
    <property type="match status" value="1"/>
</dbReference>
<gene>
    <name evidence="3" type="ORF">RT717_00670</name>
</gene>
<sequence>MKRVVIIDDDEIFQFLCSKALENIGCTDEIKQFTNSQRGLDYLTKQLTEESYPTMLMVDINMPLLDGWEIIEGIEKAGSSFIKNCKVFILSSSVDVKDKEKALSYKSVTGFIIKPLSESNLRSIAKEHFGFG</sequence>
<dbReference type="PANTHER" id="PTHR44520">
    <property type="entry name" value="RESPONSE REGULATOR RCP1-RELATED"/>
    <property type="match status" value="1"/>
</dbReference>
<dbReference type="InterPro" id="IPR011006">
    <property type="entry name" value="CheY-like_superfamily"/>
</dbReference>
<dbReference type="InterPro" id="IPR052893">
    <property type="entry name" value="TCS_response_regulator"/>
</dbReference>
<dbReference type="SUPFAM" id="SSF52172">
    <property type="entry name" value="CheY-like"/>
    <property type="match status" value="1"/>
</dbReference>
<evidence type="ECO:0000259" key="2">
    <source>
        <dbReference type="PROSITE" id="PS50110"/>
    </source>
</evidence>